<dbReference type="RefSeq" id="XP_001732482.1">
    <property type="nucleotide sequence ID" value="XM_001732430.1"/>
</dbReference>
<feature type="region of interest" description="Disordered" evidence="2">
    <location>
        <begin position="69"/>
        <end position="130"/>
    </location>
</feature>
<gene>
    <name evidence="3" type="ORF">MGL_0257</name>
</gene>
<evidence type="ECO:0000313" key="3">
    <source>
        <dbReference type="EMBL" id="EDP45268.1"/>
    </source>
</evidence>
<feature type="compositionally biased region" description="Basic residues" evidence="2">
    <location>
        <begin position="15"/>
        <end position="26"/>
    </location>
</feature>
<feature type="region of interest" description="Disordered" evidence="2">
    <location>
        <begin position="1"/>
        <end position="39"/>
    </location>
</feature>
<dbReference type="EMBL" id="AAYY01000001">
    <property type="protein sequence ID" value="EDP45268.1"/>
    <property type="molecule type" value="Genomic_DNA"/>
</dbReference>
<feature type="compositionally biased region" description="Low complexity" evidence="2">
    <location>
        <begin position="278"/>
        <end position="293"/>
    </location>
</feature>
<feature type="compositionally biased region" description="Polar residues" evidence="2">
    <location>
        <begin position="92"/>
        <end position="107"/>
    </location>
</feature>
<feature type="region of interest" description="Disordered" evidence="2">
    <location>
        <begin position="917"/>
        <end position="952"/>
    </location>
</feature>
<feature type="compositionally biased region" description="Basic and acidic residues" evidence="2">
    <location>
        <begin position="1"/>
        <end position="14"/>
    </location>
</feature>
<feature type="region of interest" description="Disordered" evidence="2">
    <location>
        <begin position="448"/>
        <end position="475"/>
    </location>
</feature>
<feature type="region of interest" description="Disordered" evidence="2">
    <location>
        <begin position="300"/>
        <end position="319"/>
    </location>
</feature>
<reference evidence="3 4" key="1">
    <citation type="journal article" date="2007" name="Proc. Natl. Acad. Sci. U.S.A.">
        <title>Dandruff-associated Malassezia genomes reveal convergent and divergent virulence traits shared with plant and human fungal pathogens.</title>
        <authorList>
            <person name="Xu J."/>
            <person name="Saunders C.W."/>
            <person name="Hu P."/>
            <person name="Grant R.A."/>
            <person name="Boekhout T."/>
            <person name="Kuramae E.E."/>
            <person name="Kronstad J.W."/>
            <person name="Deangelis Y.M."/>
            <person name="Reeder N.L."/>
            <person name="Johnstone K.R."/>
            <person name="Leland M."/>
            <person name="Fieno A.M."/>
            <person name="Begley W.M."/>
            <person name="Sun Y."/>
            <person name="Lacey M.P."/>
            <person name="Chaudhary T."/>
            <person name="Keough T."/>
            <person name="Chu L."/>
            <person name="Sears R."/>
            <person name="Yuan B."/>
            <person name="Dawson T.L.Jr."/>
        </authorList>
    </citation>
    <scope>NUCLEOTIDE SEQUENCE [LARGE SCALE GENOMIC DNA]</scope>
    <source>
        <strain evidence="4">ATCC MYA-4612 / CBS 7966</strain>
    </source>
</reference>
<feature type="compositionally biased region" description="Basic and acidic residues" evidence="2">
    <location>
        <begin position="260"/>
        <end position="271"/>
    </location>
</feature>
<comment type="caution">
    <text evidence="3">The sequence shown here is derived from an EMBL/GenBank/DDBJ whole genome shotgun (WGS) entry which is preliminary data.</text>
</comment>
<feature type="region of interest" description="Disordered" evidence="2">
    <location>
        <begin position="151"/>
        <end position="177"/>
    </location>
</feature>
<name>A8PSH2_MALGO</name>
<evidence type="ECO:0000256" key="2">
    <source>
        <dbReference type="SAM" id="MobiDB-lite"/>
    </source>
</evidence>
<dbReference type="OrthoDB" id="2528184at2759"/>
<evidence type="ECO:0000256" key="1">
    <source>
        <dbReference type="SAM" id="Coils"/>
    </source>
</evidence>
<accession>A8PSH2</accession>
<dbReference type="GeneID" id="5856788"/>
<feature type="compositionally biased region" description="Polar residues" evidence="2">
    <location>
        <begin position="151"/>
        <end position="163"/>
    </location>
</feature>
<sequence length="1223" mass="134805">MEVEAQRGRQEQIRSAKRALRQFQRRRAQEQSKRASRTLRASLLVKGADTPTLLTQCFTASNAPESIARESAARATDKSRRRRSRPSVIYFDNNSAPGSRQSSQTCFPNMGGANGPCHSRKQSSISSSRLPTMTAGHRLSLARQSLIDQQRNSLVSSPSLNHCSPSRRRSRHSRQFSIGTRGEGFEVMSGQPVKSVEPDQPVRRASIHRRASRVSVRFSSLEPASILFGNPSVQKPLPPIPSDWKAGLRDTDSPVEEEDRTTALEKLEGRHRPSMLITPNESPTSTTASPSLSRPIIPSWLSLGDSSSPSKNLSKMSTASKRETFIEPLVEEVNVGSSSLEPVVRDESTPRPSDPDVFGISPESRKSPLRPLKLGTLSPVRRPTMRASPASKSPKRVSSITYKASHDPDSSLEKVTTPTRSWSESLRKHMPNSSRDAYSTVTSWTASDQTQSLFSPDSNVSGSPGATSIDSTDHTVRKRGFRMDESLSDSLQHQLTTLHSQLDEERERHQQEVISLQRELEEVREVMGSQLISLRNAKESAQKQASKLEAQIHDMQMQLEDTSGERDMYKEDIVDWRSRCSDLEHTIQSQQLRLNQERTWRRVAMKRMQAMSTRLRAGTATGSDVSTASTDTSHSSALPSMPDLPELPELPSEDEAGLWTQRVARQLSKHAPNSSNAPELAPETIKLLSDMREQILALYSALRLEESNHALTREQLHEAKERSALVESEMSNRMPKSEPSMPELPLPQPSDSVTLDMSTPIVTHVEEGSHVPTNHDTTADILFPPPSDLPNASQDEQALIGLGFSSVPDSSMPQLYSNEPSSCLDSSYRAATEGSFDRSANKPMYTSDHAVAASLQESGDALPLSESGTLESETNQLNPAPFVTTNEPAWPEVEASFSTDTDPHHTKVQSLDLDLECGGDDSAWVSEDEDEQASEVDTDDKSSPPTPRPEFIPEWSFDQAMFEANRDVRSYKESGCHPQNRYARRGARRVRKTPVEDFFGVLDVRSDSVKPLPMPDYALDMPPVDLNKLAPAFEYQPSVLSSPHTTAAVSDGSKFGGITRAPLLDEPWQSPKSRGQASQQQQQPISYGKEEKTSSDSVTPNNGGGTAQLVSQMLSGWVSARTPETCIEEESYPDVQSYDVASPVFSSISTPVPVDSHLAPSIPAPSTPIPRSPGYDARSPVAPGHMRLIKHNPLTRIPVPTPIWLLNFERTTDVPNAAPSFTI</sequence>
<keyword evidence="4" id="KW-1185">Reference proteome</keyword>
<organism evidence="3 4">
    <name type="scientific">Malassezia globosa (strain ATCC MYA-4612 / CBS 7966)</name>
    <name type="common">Dandruff-associated fungus</name>
    <dbReference type="NCBI Taxonomy" id="425265"/>
    <lineage>
        <taxon>Eukaryota</taxon>
        <taxon>Fungi</taxon>
        <taxon>Dikarya</taxon>
        <taxon>Basidiomycota</taxon>
        <taxon>Ustilaginomycotina</taxon>
        <taxon>Malasseziomycetes</taxon>
        <taxon>Malasseziales</taxon>
        <taxon>Malasseziaceae</taxon>
        <taxon>Malassezia</taxon>
    </lineage>
</organism>
<dbReference type="VEuPathDB" id="FungiDB:MGL_0257"/>
<feature type="compositionally biased region" description="Polar residues" evidence="2">
    <location>
        <begin position="413"/>
        <end position="424"/>
    </location>
</feature>
<dbReference type="KEGG" id="mgl:MGL_0257"/>
<feature type="compositionally biased region" description="Polar residues" evidence="2">
    <location>
        <begin position="866"/>
        <end position="886"/>
    </location>
</feature>
<keyword evidence="1" id="KW-0175">Coiled coil</keyword>
<feature type="region of interest" description="Disordered" evidence="2">
    <location>
        <begin position="612"/>
        <end position="651"/>
    </location>
</feature>
<feature type="compositionally biased region" description="Basic residues" evidence="2">
    <location>
        <begin position="165"/>
        <end position="174"/>
    </location>
</feature>
<evidence type="ECO:0000313" key="4">
    <source>
        <dbReference type="Proteomes" id="UP000008837"/>
    </source>
</evidence>
<dbReference type="Proteomes" id="UP000008837">
    <property type="component" value="Unassembled WGS sequence"/>
</dbReference>
<feature type="region of interest" description="Disordered" evidence="2">
    <location>
        <begin position="235"/>
        <end position="293"/>
    </location>
</feature>
<feature type="region of interest" description="Disordered" evidence="2">
    <location>
        <begin position="1059"/>
        <end position="1108"/>
    </location>
</feature>
<feature type="coiled-coil region" evidence="1">
    <location>
        <begin position="488"/>
        <end position="565"/>
    </location>
</feature>
<feature type="compositionally biased region" description="Low complexity" evidence="2">
    <location>
        <begin position="617"/>
        <end position="650"/>
    </location>
</feature>
<feature type="compositionally biased region" description="Acidic residues" evidence="2">
    <location>
        <begin position="926"/>
        <end position="938"/>
    </location>
</feature>
<dbReference type="AlphaFoldDB" id="A8PSH2"/>
<protein>
    <submittedName>
        <fullName evidence="3">Uncharacterized protein</fullName>
    </submittedName>
</protein>
<proteinExistence type="predicted"/>
<feature type="compositionally biased region" description="Polar residues" evidence="2">
    <location>
        <begin position="448"/>
        <end position="470"/>
    </location>
</feature>
<feature type="compositionally biased region" description="Basic and acidic residues" evidence="2">
    <location>
        <begin position="69"/>
        <end position="78"/>
    </location>
</feature>
<dbReference type="OMA" id="KRMQAMS"/>
<dbReference type="InParanoid" id="A8PSH2"/>
<feature type="region of interest" description="Disordered" evidence="2">
    <location>
        <begin position="334"/>
        <end position="435"/>
    </location>
</feature>
<feature type="region of interest" description="Disordered" evidence="2">
    <location>
        <begin position="859"/>
        <end position="886"/>
    </location>
</feature>
<feature type="region of interest" description="Disordered" evidence="2">
    <location>
        <begin position="717"/>
        <end position="745"/>
    </location>
</feature>
<feature type="compositionally biased region" description="Low complexity" evidence="2">
    <location>
        <begin position="300"/>
        <end position="317"/>
    </location>
</feature>